<accession>A0A833Z6R8</accession>
<organism evidence="2 3">
    <name type="scientific">Phyllostomus discolor</name>
    <name type="common">pale spear-nosed bat</name>
    <dbReference type="NCBI Taxonomy" id="89673"/>
    <lineage>
        <taxon>Eukaryota</taxon>
        <taxon>Metazoa</taxon>
        <taxon>Chordata</taxon>
        <taxon>Craniata</taxon>
        <taxon>Vertebrata</taxon>
        <taxon>Euteleostomi</taxon>
        <taxon>Mammalia</taxon>
        <taxon>Eutheria</taxon>
        <taxon>Laurasiatheria</taxon>
        <taxon>Chiroptera</taxon>
        <taxon>Yangochiroptera</taxon>
        <taxon>Phyllostomidae</taxon>
        <taxon>Phyllostominae</taxon>
        <taxon>Phyllostomus</taxon>
    </lineage>
</organism>
<feature type="region of interest" description="Disordered" evidence="1">
    <location>
        <begin position="1"/>
        <end position="128"/>
    </location>
</feature>
<comment type="caution">
    <text evidence="2">The sequence shown here is derived from an EMBL/GenBank/DDBJ whole genome shotgun (WGS) entry which is preliminary data.</text>
</comment>
<sequence>MASESLRLSSRSPTYASEGQDRRGWRTRSAGSAPVEVAPVRPPERGPQLLQQPAPEGHREGPPMLGALPSLRRKKESSFASLFPGRSRLGCRTSEPGDFTLPSTGYTAQTRMLHYHPSAPKPPTPTST</sequence>
<dbReference type="AlphaFoldDB" id="A0A833Z6R8"/>
<feature type="compositionally biased region" description="Polar residues" evidence="1">
    <location>
        <begin position="1"/>
        <end position="17"/>
    </location>
</feature>
<protein>
    <submittedName>
        <fullName evidence="2">Uncharacterized protein</fullName>
    </submittedName>
</protein>
<evidence type="ECO:0000256" key="1">
    <source>
        <dbReference type="SAM" id="MobiDB-lite"/>
    </source>
</evidence>
<feature type="compositionally biased region" description="Polar residues" evidence="1">
    <location>
        <begin position="101"/>
        <end position="110"/>
    </location>
</feature>
<gene>
    <name evidence="2" type="ORF">HJG60_008244</name>
</gene>
<evidence type="ECO:0000313" key="3">
    <source>
        <dbReference type="Proteomes" id="UP000664940"/>
    </source>
</evidence>
<evidence type="ECO:0000313" key="2">
    <source>
        <dbReference type="EMBL" id="KAF6088419.1"/>
    </source>
</evidence>
<proteinExistence type="predicted"/>
<reference evidence="2 3" key="1">
    <citation type="journal article" date="2020" name="Nature">
        <title>Six reference-quality genomes reveal evolution of bat adaptations.</title>
        <authorList>
            <person name="Jebb D."/>
            <person name="Huang Z."/>
            <person name="Pippel M."/>
            <person name="Hughes G.M."/>
            <person name="Lavrichenko K."/>
            <person name="Devanna P."/>
            <person name="Winkler S."/>
            <person name="Jermiin L.S."/>
            <person name="Skirmuntt E.C."/>
            <person name="Katzourakis A."/>
            <person name="Burkitt-Gray L."/>
            <person name="Ray D.A."/>
            <person name="Sullivan K.A.M."/>
            <person name="Roscito J.G."/>
            <person name="Kirilenko B.M."/>
            <person name="Davalos L.M."/>
            <person name="Corthals A.P."/>
            <person name="Power M.L."/>
            <person name="Jones G."/>
            <person name="Ransome R.D."/>
            <person name="Dechmann D.K.N."/>
            <person name="Locatelli A.G."/>
            <person name="Puechmaille S.J."/>
            <person name="Fedrigo O."/>
            <person name="Jarvis E.D."/>
            <person name="Hiller M."/>
            <person name="Vernes S.C."/>
            <person name="Myers E.W."/>
            <person name="Teeling E.C."/>
        </authorList>
    </citation>
    <scope>NUCLEOTIDE SEQUENCE [LARGE SCALE GENOMIC DNA]</scope>
    <source>
        <strain evidence="2">Bat1K_MPI-CBG_1</strain>
    </source>
</reference>
<dbReference type="EMBL" id="JABVXQ010000010">
    <property type="protein sequence ID" value="KAF6088419.1"/>
    <property type="molecule type" value="Genomic_DNA"/>
</dbReference>
<dbReference type="Proteomes" id="UP000664940">
    <property type="component" value="Unassembled WGS sequence"/>
</dbReference>
<name>A0A833Z6R8_9CHIR</name>
<feature type="compositionally biased region" description="Pro residues" evidence="1">
    <location>
        <begin position="119"/>
        <end position="128"/>
    </location>
</feature>